<keyword evidence="4" id="KW-0804">Transcription</keyword>
<evidence type="ECO:0000313" key="8">
    <source>
        <dbReference type="EMBL" id="KAH7326011.1"/>
    </source>
</evidence>
<dbReference type="InterPro" id="IPR036864">
    <property type="entry name" value="Zn2-C6_fun-type_DNA-bd_sf"/>
</dbReference>
<organism evidence="8 9">
    <name type="scientific">Stachybotrys elegans</name>
    <dbReference type="NCBI Taxonomy" id="80388"/>
    <lineage>
        <taxon>Eukaryota</taxon>
        <taxon>Fungi</taxon>
        <taxon>Dikarya</taxon>
        <taxon>Ascomycota</taxon>
        <taxon>Pezizomycotina</taxon>
        <taxon>Sordariomycetes</taxon>
        <taxon>Hypocreomycetidae</taxon>
        <taxon>Hypocreales</taxon>
        <taxon>Stachybotryaceae</taxon>
        <taxon>Stachybotrys</taxon>
    </lineage>
</organism>
<evidence type="ECO:0000256" key="3">
    <source>
        <dbReference type="ARBA" id="ARBA00023015"/>
    </source>
</evidence>
<dbReference type="Gene3D" id="4.10.240.10">
    <property type="entry name" value="Zn(2)-C6 fungal-type DNA-binding domain"/>
    <property type="match status" value="1"/>
</dbReference>
<feature type="domain" description="Zn(2)-C6 fungal-type" evidence="7">
    <location>
        <begin position="39"/>
        <end position="69"/>
    </location>
</feature>
<feature type="compositionally biased region" description="Basic and acidic residues" evidence="6">
    <location>
        <begin position="18"/>
        <end position="31"/>
    </location>
</feature>
<dbReference type="GO" id="GO:0000981">
    <property type="term" value="F:DNA-binding transcription factor activity, RNA polymerase II-specific"/>
    <property type="evidence" value="ECO:0007669"/>
    <property type="project" value="InterPro"/>
</dbReference>
<reference evidence="8" key="1">
    <citation type="journal article" date="2021" name="Nat. Commun.">
        <title>Genetic determinants of endophytism in the Arabidopsis root mycobiome.</title>
        <authorList>
            <person name="Mesny F."/>
            <person name="Miyauchi S."/>
            <person name="Thiergart T."/>
            <person name="Pickel B."/>
            <person name="Atanasova L."/>
            <person name="Karlsson M."/>
            <person name="Huettel B."/>
            <person name="Barry K.W."/>
            <person name="Haridas S."/>
            <person name="Chen C."/>
            <person name="Bauer D."/>
            <person name="Andreopoulos W."/>
            <person name="Pangilinan J."/>
            <person name="LaButti K."/>
            <person name="Riley R."/>
            <person name="Lipzen A."/>
            <person name="Clum A."/>
            <person name="Drula E."/>
            <person name="Henrissat B."/>
            <person name="Kohler A."/>
            <person name="Grigoriev I.V."/>
            <person name="Martin F.M."/>
            <person name="Hacquard S."/>
        </authorList>
    </citation>
    <scope>NUCLEOTIDE SEQUENCE</scope>
    <source>
        <strain evidence="8">MPI-CAGE-CH-0235</strain>
    </source>
</reference>
<keyword evidence="3" id="KW-0805">Transcription regulation</keyword>
<dbReference type="Proteomes" id="UP000813444">
    <property type="component" value="Unassembled WGS sequence"/>
</dbReference>
<dbReference type="PROSITE" id="PS50048">
    <property type="entry name" value="ZN2_CY6_FUNGAL_2"/>
    <property type="match status" value="1"/>
</dbReference>
<sequence>MPPGFSNSAIVAPPSSSRDSKSPMEPIKTEPNLERAHRACEKCTRTKKKCDKALPACSRCTRLATTCCYDFVYTAPAMTMVEPAALAGYLLGSQTGDKPGQNPAASRQHSILDPDFDVHAESIMQFFASRSLNWRDSCDLYFRTIHPWLSIVHHERFARSVADAGDATLRRPELALLVLCMQLVTQYADSGNSDQSSGPIMKLPAYMAAKRIFAVMRAMGEPNLELIQCGILLGLFEFGHGDFNRAYITIGDANTMAELVQLRPGKYAESDRDAMPTPEQEERRSTYWGLLIVDRLLHAECRIMTLPFHVAAPVEDDLLPTINVIWDKHSQTPNTSIQHHPASVQPSVSLGIFQRLSQCAILLTRAIELDQAPSGPQSVGAFSELDVATRALIEAMFWQASRWGEYQECFATCTCVLLQIYCHHLHTIPAAQIHPHTSNVDVLKAIAGLNFTVRIITDTTTDLNDHLSRRPDLLAPCCPVTPYSAYHCLRILGNLEHIIPDADTRFHDIYSSLHFFAKRWTSAEHLVQKVELFLIEKDTATGFSDPDYFNRGTSSDS</sequence>
<dbReference type="InterPro" id="IPR050815">
    <property type="entry name" value="TF_fung"/>
</dbReference>
<dbReference type="CDD" id="cd00067">
    <property type="entry name" value="GAL4"/>
    <property type="match status" value="1"/>
</dbReference>
<dbReference type="AlphaFoldDB" id="A0A8K0WUV3"/>
<accession>A0A8K0WUV3</accession>
<dbReference type="Pfam" id="PF04082">
    <property type="entry name" value="Fungal_trans"/>
    <property type="match status" value="1"/>
</dbReference>
<dbReference type="Pfam" id="PF00172">
    <property type="entry name" value="Zn_clus"/>
    <property type="match status" value="1"/>
</dbReference>
<name>A0A8K0WUV3_9HYPO</name>
<dbReference type="EMBL" id="JAGPNK010000002">
    <property type="protein sequence ID" value="KAH7326011.1"/>
    <property type="molecule type" value="Genomic_DNA"/>
</dbReference>
<dbReference type="InterPro" id="IPR007219">
    <property type="entry name" value="XnlR_reg_dom"/>
</dbReference>
<keyword evidence="5" id="KW-0539">Nucleus</keyword>
<dbReference type="SUPFAM" id="SSF57701">
    <property type="entry name" value="Zn2/Cys6 DNA-binding domain"/>
    <property type="match status" value="1"/>
</dbReference>
<keyword evidence="9" id="KW-1185">Reference proteome</keyword>
<dbReference type="CDD" id="cd12148">
    <property type="entry name" value="fungal_TF_MHR"/>
    <property type="match status" value="1"/>
</dbReference>
<proteinExistence type="predicted"/>
<evidence type="ECO:0000256" key="5">
    <source>
        <dbReference type="ARBA" id="ARBA00023242"/>
    </source>
</evidence>
<evidence type="ECO:0000256" key="6">
    <source>
        <dbReference type="SAM" id="MobiDB-lite"/>
    </source>
</evidence>
<comment type="subcellular location">
    <subcellularLocation>
        <location evidence="1">Nucleus</location>
    </subcellularLocation>
</comment>
<dbReference type="GO" id="GO:0008270">
    <property type="term" value="F:zinc ion binding"/>
    <property type="evidence" value="ECO:0007669"/>
    <property type="project" value="InterPro"/>
</dbReference>
<dbReference type="GO" id="GO:0003677">
    <property type="term" value="F:DNA binding"/>
    <property type="evidence" value="ECO:0007669"/>
    <property type="project" value="InterPro"/>
</dbReference>
<evidence type="ECO:0000259" key="7">
    <source>
        <dbReference type="PROSITE" id="PS50048"/>
    </source>
</evidence>
<keyword evidence="2" id="KW-0479">Metal-binding</keyword>
<protein>
    <recommendedName>
        <fullName evidence="7">Zn(2)-C6 fungal-type domain-containing protein</fullName>
    </recommendedName>
</protein>
<dbReference type="GO" id="GO:0006351">
    <property type="term" value="P:DNA-templated transcription"/>
    <property type="evidence" value="ECO:0007669"/>
    <property type="project" value="InterPro"/>
</dbReference>
<dbReference type="GO" id="GO:0005634">
    <property type="term" value="C:nucleus"/>
    <property type="evidence" value="ECO:0007669"/>
    <property type="project" value="UniProtKB-SubCell"/>
</dbReference>
<evidence type="ECO:0000256" key="4">
    <source>
        <dbReference type="ARBA" id="ARBA00023163"/>
    </source>
</evidence>
<evidence type="ECO:0000256" key="1">
    <source>
        <dbReference type="ARBA" id="ARBA00004123"/>
    </source>
</evidence>
<dbReference type="PANTHER" id="PTHR47338:SF20">
    <property type="entry name" value="ZN(II)2CYS6 TRANSCRIPTION FACTOR (EUROFUNG)"/>
    <property type="match status" value="1"/>
</dbReference>
<evidence type="ECO:0000313" key="9">
    <source>
        <dbReference type="Proteomes" id="UP000813444"/>
    </source>
</evidence>
<dbReference type="OrthoDB" id="3522308at2759"/>
<dbReference type="PROSITE" id="PS00463">
    <property type="entry name" value="ZN2_CY6_FUNGAL_1"/>
    <property type="match status" value="1"/>
</dbReference>
<dbReference type="InterPro" id="IPR001138">
    <property type="entry name" value="Zn2Cys6_DnaBD"/>
</dbReference>
<dbReference type="PANTHER" id="PTHR47338">
    <property type="entry name" value="ZN(II)2CYS6 TRANSCRIPTION FACTOR (EUROFUNG)-RELATED"/>
    <property type="match status" value="1"/>
</dbReference>
<dbReference type="SMART" id="SM00066">
    <property type="entry name" value="GAL4"/>
    <property type="match status" value="1"/>
</dbReference>
<evidence type="ECO:0000256" key="2">
    <source>
        <dbReference type="ARBA" id="ARBA00022723"/>
    </source>
</evidence>
<feature type="region of interest" description="Disordered" evidence="6">
    <location>
        <begin position="1"/>
        <end position="31"/>
    </location>
</feature>
<comment type="caution">
    <text evidence="8">The sequence shown here is derived from an EMBL/GenBank/DDBJ whole genome shotgun (WGS) entry which is preliminary data.</text>
</comment>
<feature type="compositionally biased region" description="Polar residues" evidence="6">
    <location>
        <begin position="1"/>
        <end position="17"/>
    </location>
</feature>
<gene>
    <name evidence="8" type="ORF">B0I35DRAFT_123904</name>
</gene>